<evidence type="ECO:0000313" key="11">
    <source>
        <dbReference type="Proteomes" id="UP000214618"/>
    </source>
</evidence>
<dbReference type="InterPro" id="IPR009100">
    <property type="entry name" value="AcylCoA_DH/oxidase_NM_dom_sf"/>
</dbReference>
<keyword evidence="5 6" id="KW-0560">Oxidoreductase</keyword>
<evidence type="ECO:0000256" key="1">
    <source>
        <dbReference type="ARBA" id="ARBA00001974"/>
    </source>
</evidence>
<dbReference type="FunFam" id="2.40.110.10:FF:000002">
    <property type="entry name" value="Acyl-CoA dehydrogenase fadE12"/>
    <property type="match status" value="1"/>
</dbReference>
<dbReference type="InterPro" id="IPR013786">
    <property type="entry name" value="AcylCoA_DH/ox_N"/>
</dbReference>
<dbReference type="GO" id="GO:0050660">
    <property type="term" value="F:flavin adenine dinucleotide binding"/>
    <property type="evidence" value="ECO:0007669"/>
    <property type="project" value="InterPro"/>
</dbReference>
<dbReference type="Gene3D" id="1.20.140.10">
    <property type="entry name" value="Butyryl-CoA Dehydrogenase, subunit A, domain 3"/>
    <property type="match status" value="1"/>
</dbReference>
<dbReference type="PANTHER" id="PTHR43884:SF12">
    <property type="entry name" value="ISOVALERYL-COA DEHYDROGENASE, MITOCHONDRIAL-RELATED"/>
    <property type="match status" value="1"/>
</dbReference>
<feature type="domain" description="Acyl-CoA dehydrogenase/oxidase N-terminal" evidence="9">
    <location>
        <begin position="17"/>
        <end position="128"/>
    </location>
</feature>
<sequence>MVSTMAINKDDSRSFLTEEHLLFKQSIREFLAKEAVPFYDQWEKEGGIPCSFWEKIGDHGFLCPWLDVEFGGIGADFGYSVVLAEELEIVGSMLGGISIHSDVVAPYIASFGTIDQKQRYLPKFITGEMISAFALTEPGMGSELADIQTTAIKKDGHYIVNGAKTFVTNGFKADFMIVACKTDLNAVPSQDGISLLLIDKDTPGFSRGRKLGKAGLGSSDTAELFFDDASVPVGNLLGEEGKGLSYIPQKLQQERLMCAIRSLMATKDMLHLTMNFIKERKAFDKKISKLKNAQFTIAEIATDIHLGRTFVDGLICKHMNGENILTEVSMAKYWITEMSKRISDKCMQLHDGYGNMGDDKIARRHRNIPLTTFFTGTDETVKHLIAKNIGF</sequence>
<dbReference type="RefSeq" id="WP_063233712.1">
    <property type="nucleotide sequence ID" value="NZ_BCVO01000012.1"/>
</dbReference>
<comment type="similarity">
    <text evidence="2 6">Belongs to the acyl-CoA dehydrogenase family.</text>
</comment>
<dbReference type="SUPFAM" id="SSF47203">
    <property type="entry name" value="Acyl-CoA dehydrogenase C-terminal domain-like"/>
    <property type="match status" value="1"/>
</dbReference>
<dbReference type="GeneID" id="56476142"/>
<dbReference type="InterPro" id="IPR046373">
    <property type="entry name" value="Acyl-CoA_Oxase/DH_mid-dom_sf"/>
</dbReference>
<evidence type="ECO:0000259" key="9">
    <source>
        <dbReference type="Pfam" id="PF02771"/>
    </source>
</evidence>
<evidence type="ECO:0000259" key="7">
    <source>
        <dbReference type="Pfam" id="PF00441"/>
    </source>
</evidence>
<evidence type="ECO:0000313" key="10">
    <source>
        <dbReference type="EMBL" id="ASS96950.1"/>
    </source>
</evidence>
<dbReference type="InterPro" id="IPR036250">
    <property type="entry name" value="AcylCo_DH-like_C"/>
</dbReference>
<evidence type="ECO:0000256" key="6">
    <source>
        <dbReference type="RuleBase" id="RU362125"/>
    </source>
</evidence>
<evidence type="ECO:0000256" key="2">
    <source>
        <dbReference type="ARBA" id="ARBA00009347"/>
    </source>
</evidence>
<evidence type="ECO:0000259" key="8">
    <source>
        <dbReference type="Pfam" id="PF02770"/>
    </source>
</evidence>
<name>A0A223ENZ6_9BACI</name>
<proteinExistence type="inferred from homology"/>
<dbReference type="EMBL" id="CP017704">
    <property type="protein sequence ID" value="ASS96950.1"/>
    <property type="molecule type" value="Genomic_DNA"/>
</dbReference>
<feature type="domain" description="Acyl-CoA dehydrogenase/oxidase C-terminal" evidence="7">
    <location>
        <begin position="241"/>
        <end position="389"/>
    </location>
</feature>
<dbReference type="Gene3D" id="1.10.540.10">
    <property type="entry name" value="Acyl-CoA dehydrogenase/oxidase, N-terminal domain"/>
    <property type="match status" value="1"/>
</dbReference>
<dbReference type="InterPro" id="IPR009075">
    <property type="entry name" value="AcylCo_DH/oxidase_C"/>
</dbReference>
<comment type="cofactor">
    <cofactor evidence="1 6">
        <name>FAD</name>
        <dbReference type="ChEBI" id="CHEBI:57692"/>
    </cofactor>
</comment>
<gene>
    <name evidence="10" type="ORF">BS1321_25440</name>
</gene>
<dbReference type="Gene3D" id="2.40.110.10">
    <property type="entry name" value="Butyryl-CoA Dehydrogenase, subunit A, domain 2"/>
    <property type="match status" value="1"/>
</dbReference>
<organism evidence="10 11">
    <name type="scientific">Peribacillus simplex NBRC 15720 = DSM 1321</name>
    <dbReference type="NCBI Taxonomy" id="1349754"/>
    <lineage>
        <taxon>Bacteria</taxon>
        <taxon>Bacillati</taxon>
        <taxon>Bacillota</taxon>
        <taxon>Bacilli</taxon>
        <taxon>Bacillales</taxon>
        <taxon>Bacillaceae</taxon>
        <taxon>Peribacillus</taxon>
    </lineage>
</organism>
<dbReference type="Pfam" id="PF00441">
    <property type="entry name" value="Acyl-CoA_dh_1"/>
    <property type="match status" value="1"/>
</dbReference>
<evidence type="ECO:0000256" key="4">
    <source>
        <dbReference type="ARBA" id="ARBA00022827"/>
    </source>
</evidence>
<dbReference type="Pfam" id="PF02771">
    <property type="entry name" value="Acyl-CoA_dh_N"/>
    <property type="match status" value="1"/>
</dbReference>
<dbReference type="AlphaFoldDB" id="A0A223ENZ6"/>
<protein>
    <submittedName>
        <fullName evidence="10">Acyl-CoA dehydrogenase</fullName>
    </submittedName>
</protein>
<dbReference type="GO" id="GO:0003995">
    <property type="term" value="F:acyl-CoA dehydrogenase activity"/>
    <property type="evidence" value="ECO:0007669"/>
    <property type="project" value="TreeGrafter"/>
</dbReference>
<accession>A0A223ENZ6</accession>
<dbReference type="PANTHER" id="PTHR43884">
    <property type="entry name" value="ACYL-COA DEHYDROGENASE"/>
    <property type="match status" value="1"/>
</dbReference>
<dbReference type="OrthoDB" id="9802447at2"/>
<feature type="domain" description="Acyl-CoA oxidase/dehydrogenase middle" evidence="8">
    <location>
        <begin position="132"/>
        <end position="228"/>
    </location>
</feature>
<reference evidence="10 11" key="1">
    <citation type="submission" date="2016-10" db="EMBL/GenBank/DDBJ databases">
        <title>The whole genome sequencing and assembly of Bacillus simplex DSM 1321 strain.</title>
        <authorList>
            <person name="Park M.-K."/>
            <person name="Lee Y.-J."/>
            <person name="Yi H."/>
            <person name="Bahn Y.-S."/>
            <person name="Kim J.F."/>
            <person name="Lee D.-W."/>
        </authorList>
    </citation>
    <scope>NUCLEOTIDE SEQUENCE [LARGE SCALE GENOMIC DNA]</scope>
    <source>
        <strain evidence="10 11">DSM 1321</strain>
    </source>
</reference>
<dbReference type="InterPro" id="IPR037069">
    <property type="entry name" value="AcylCoA_DH/ox_N_sf"/>
</dbReference>
<dbReference type="InterPro" id="IPR006091">
    <property type="entry name" value="Acyl-CoA_Oxase/DH_mid-dom"/>
</dbReference>
<dbReference type="Pfam" id="PF02770">
    <property type="entry name" value="Acyl-CoA_dh_M"/>
    <property type="match status" value="1"/>
</dbReference>
<evidence type="ECO:0000256" key="3">
    <source>
        <dbReference type="ARBA" id="ARBA00022630"/>
    </source>
</evidence>
<dbReference type="Proteomes" id="UP000214618">
    <property type="component" value="Chromosome"/>
</dbReference>
<evidence type="ECO:0000256" key="5">
    <source>
        <dbReference type="ARBA" id="ARBA00023002"/>
    </source>
</evidence>
<keyword evidence="3 6" id="KW-0285">Flavoprotein</keyword>
<dbReference type="SUPFAM" id="SSF56645">
    <property type="entry name" value="Acyl-CoA dehydrogenase NM domain-like"/>
    <property type="match status" value="1"/>
</dbReference>
<keyword evidence="4 6" id="KW-0274">FAD</keyword>